<dbReference type="RefSeq" id="WP_390407439.1">
    <property type="nucleotide sequence ID" value="NZ_BAABYW010000001.1"/>
</dbReference>
<comment type="caution">
    <text evidence="1">The sequence shown here is derived from an EMBL/GenBank/DDBJ whole genome shotgun (WGS) entry which is preliminary data.</text>
</comment>
<protein>
    <submittedName>
        <fullName evidence="1">Uncharacterized protein</fullName>
    </submittedName>
</protein>
<evidence type="ECO:0000313" key="1">
    <source>
        <dbReference type="EMBL" id="GAA6409580.1"/>
    </source>
</evidence>
<organism evidence="1 2">
    <name type="scientific">Blautia hominis</name>
    <dbReference type="NCBI Taxonomy" id="2025493"/>
    <lineage>
        <taxon>Bacteria</taxon>
        <taxon>Bacillati</taxon>
        <taxon>Bacillota</taxon>
        <taxon>Clostridia</taxon>
        <taxon>Lachnospirales</taxon>
        <taxon>Lachnospiraceae</taxon>
        <taxon>Blautia</taxon>
    </lineage>
</organism>
<dbReference type="Proteomes" id="UP001600943">
    <property type="component" value="Unassembled WGS sequence"/>
</dbReference>
<keyword evidence="2" id="KW-1185">Reference proteome</keyword>
<dbReference type="EMBL" id="BAABYW010000001">
    <property type="protein sequence ID" value="GAA6409580.1"/>
    <property type="molecule type" value="Genomic_DNA"/>
</dbReference>
<reference evidence="1 2" key="1">
    <citation type="submission" date="2024-04" db="EMBL/GenBank/DDBJ databases">
        <title>Defined microbial consortia suppress multidrug-resistant proinflammatory Enterobacteriaceae via ecological control.</title>
        <authorList>
            <person name="Furuichi M."/>
            <person name="Kawaguchi T."/>
            <person name="Pust M."/>
            <person name="Yasuma K."/>
            <person name="Plichta D."/>
            <person name="Hasegawa N."/>
            <person name="Ohya T."/>
            <person name="Bhattarai S."/>
            <person name="Sasajima S."/>
            <person name="Aoto Y."/>
            <person name="Tuganbaev T."/>
            <person name="Yaginuma M."/>
            <person name="Ueda M."/>
            <person name="Okahashi N."/>
            <person name="Amafuji K."/>
            <person name="Kiridooshi Y."/>
            <person name="Sugita K."/>
            <person name="Strazar M."/>
            <person name="Skelly A."/>
            <person name="Suda W."/>
            <person name="Hattori M."/>
            <person name="Nakamoto N."/>
            <person name="Caballero S."/>
            <person name="Norman J."/>
            <person name="Olle B."/>
            <person name="Tanoue T."/>
            <person name="Arita M."/>
            <person name="Bucci V."/>
            <person name="Atarashi K."/>
            <person name="Xavier R."/>
            <person name="Honda K."/>
        </authorList>
    </citation>
    <scope>NUCLEOTIDE SEQUENCE [LARGE SCALE GENOMIC DNA]</scope>
    <source>
        <strain evidence="2">k04-0078-D8-1</strain>
    </source>
</reference>
<gene>
    <name evidence="1" type="ORF">K040078D81_36970</name>
</gene>
<sequence length="52" mass="6129">MKKIEYMGNGSVYVEADPVRESTVYLEAYSRKMQELAVRKETENREKGRKTE</sequence>
<evidence type="ECO:0000313" key="2">
    <source>
        <dbReference type="Proteomes" id="UP001600943"/>
    </source>
</evidence>
<accession>A0ABQ0BDP2</accession>
<name>A0ABQ0BDP2_9FIRM</name>
<proteinExistence type="predicted"/>